<accession>A0ABQ8IWZ1</accession>
<protein>
    <submittedName>
        <fullName evidence="1">Uncharacterized protein</fullName>
    </submittedName>
</protein>
<dbReference type="EMBL" id="NJHN03000105">
    <property type="protein sequence ID" value="KAH9414701.1"/>
    <property type="molecule type" value="Genomic_DNA"/>
</dbReference>
<sequence length="61" mass="7130">MIVFYVFSIIEKVNISHIVNCYPGDDDDDDDDDGIIFVLIYLTLNKYVQYIFMTSCKPLIM</sequence>
<reference evidence="1 2" key="2">
    <citation type="journal article" date="2022" name="Mol. Biol. Evol.">
        <title>Comparative Genomics Reveals Insights into the Divergent Evolution of Astigmatic Mites and Household Pest Adaptations.</title>
        <authorList>
            <person name="Xiong Q."/>
            <person name="Wan A.T."/>
            <person name="Liu X."/>
            <person name="Fung C.S."/>
            <person name="Xiao X."/>
            <person name="Malainual N."/>
            <person name="Hou J."/>
            <person name="Wang L."/>
            <person name="Wang M."/>
            <person name="Yang K.Y."/>
            <person name="Cui Y."/>
            <person name="Leung E.L."/>
            <person name="Nong W."/>
            <person name="Shin S.K."/>
            <person name="Au S.W."/>
            <person name="Jeong K.Y."/>
            <person name="Chew F.T."/>
            <person name="Hui J.H."/>
            <person name="Leung T.F."/>
            <person name="Tungtrongchitr A."/>
            <person name="Zhong N."/>
            <person name="Liu Z."/>
            <person name="Tsui S.K."/>
        </authorList>
    </citation>
    <scope>NUCLEOTIDE SEQUENCE [LARGE SCALE GENOMIC DNA]</scope>
    <source>
        <strain evidence="1">Derp</strain>
    </source>
</reference>
<evidence type="ECO:0000313" key="1">
    <source>
        <dbReference type="EMBL" id="KAH9414701.1"/>
    </source>
</evidence>
<gene>
    <name evidence="1" type="ORF">DERP_008541</name>
</gene>
<proteinExistence type="predicted"/>
<reference evidence="1 2" key="1">
    <citation type="journal article" date="2018" name="J. Allergy Clin. Immunol.">
        <title>High-quality assembly of Dermatophagoides pteronyssinus genome and transcriptome reveals a wide range of novel allergens.</title>
        <authorList>
            <person name="Liu X.Y."/>
            <person name="Yang K.Y."/>
            <person name="Wang M.Q."/>
            <person name="Kwok J.S."/>
            <person name="Zeng X."/>
            <person name="Yang Z."/>
            <person name="Xiao X.J."/>
            <person name="Lau C.P."/>
            <person name="Li Y."/>
            <person name="Huang Z.M."/>
            <person name="Ba J.G."/>
            <person name="Yim A.K."/>
            <person name="Ouyang C.Y."/>
            <person name="Ngai S.M."/>
            <person name="Chan T.F."/>
            <person name="Leung E.L."/>
            <person name="Liu L."/>
            <person name="Liu Z.G."/>
            <person name="Tsui S.K."/>
        </authorList>
    </citation>
    <scope>NUCLEOTIDE SEQUENCE [LARGE SCALE GENOMIC DNA]</scope>
    <source>
        <strain evidence="1">Derp</strain>
    </source>
</reference>
<evidence type="ECO:0000313" key="2">
    <source>
        <dbReference type="Proteomes" id="UP000887458"/>
    </source>
</evidence>
<organism evidence="1 2">
    <name type="scientific">Dermatophagoides pteronyssinus</name>
    <name type="common">European house dust mite</name>
    <dbReference type="NCBI Taxonomy" id="6956"/>
    <lineage>
        <taxon>Eukaryota</taxon>
        <taxon>Metazoa</taxon>
        <taxon>Ecdysozoa</taxon>
        <taxon>Arthropoda</taxon>
        <taxon>Chelicerata</taxon>
        <taxon>Arachnida</taxon>
        <taxon>Acari</taxon>
        <taxon>Acariformes</taxon>
        <taxon>Sarcoptiformes</taxon>
        <taxon>Astigmata</taxon>
        <taxon>Psoroptidia</taxon>
        <taxon>Analgoidea</taxon>
        <taxon>Pyroglyphidae</taxon>
        <taxon>Dermatophagoidinae</taxon>
        <taxon>Dermatophagoides</taxon>
    </lineage>
</organism>
<dbReference type="Proteomes" id="UP000887458">
    <property type="component" value="Unassembled WGS sequence"/>
</dbReference>
<keyword evidence="2" id="KW-1185">Reference proteome</keyword>
<name>A0ABQ8IWZ1_DERPT</name>
<comment type="caution">
    <text evidence="1">The sequence shown here is derived from an EMBL/GenBank/DDBJ whole genome shotgun (WGS) entry which is preliminary data.</text>
</comment>